<keyword evidence="7" id="KW-0408">Iron</keyword>
<evidence type="ECO:0000256" key="3">
    <source>
        <dbReference type="ARBA" id="ARBA00022485"/>
    </source>
</evidence>
<evidence type="ECO:0000313" key="11">
    <source>
        <dbReference type="EMBL" id="MDQ8193428.1"/>
    </source>
</evidence>
<dbReference type="InterPro" id="IPR011766">
    <property type="entry name" value="TPP_enzyme_TPP-bd"/>
</dbReference>
<dbReference type="PIRSF" id="PIRSF000159">
    <property type="entry name" value="NifJ"/>
    <property type="match status" value="1"/>
</dbReference>
<reference evidence="11 12" key="1">
    <citation type="submission" date="2023-04" db="EMBL/GenBank/DDBJ databases">
        <title>A novel bacteria isolated from coastal sediment.</title>
        <authorList>
            <person name="Liu X.-J."/>
            <person name="Du Z.-J."/>
        </authorList>
    </citation>
    <scope>NUCLEOTIDE SEQUENCE [LARGE SCALE GENOMIC DNA]</scope>
    <source>
        <strain evidence="11 12">SDUM461004</strain>
    </source>
</reference>
<dbReference type="Pfam" id="PF17147">
    <property type="entry name" value="PFOR_II"/>
    <property type="match status" value="1"/>
</dbReference>
<dbReference type="Pfam" id="PF02775">
    <property type="entry name" value="TPP_enzyme_C"/>
    <property type="match status" value="1"/>
</dbReference>
<gene>
    <name evidence="11" type="primary">nifJ</name>
    <name evidence="11" type="ORF">QEH59_03265</name>
</gene>
<name>A0ABU1AGX4_9BACT</name>
<dbReference type="InterPro" id="IPR050722">
    <property type="entry name" value="Pyruvate:ferred/Flavod_OxRd"/>
</dbReference>
<dbReference type="InterPro" id="IPR019456">
    <property type="entry name" value="Pyrv-flavodox_OxRtase_EKR"/>
</dbReference>
<dbReference type="PROSITE" id="PS51379">
    <property type="entry name" value="4FE4S_FER_2"/>
    <property type="match status" value="2"/>
</dbReference>
<evidence type="ECO:0000256" key="5">
    <source>
        <dbReference type="ARBA" id="ARBA00022982"/>
    </source>
</evidence>
<dbReference type="Pfam" id="PF10371">
    <property type="entry name" value="EKR"/>
    <property type="match status" value="1"/>
</dbReference>
<evidence type="ECO:0000256" key="8">
    <source>
        <dbReference type="ARBA" id="ARBA00023014"/>
    </source>
</evidence>
<dbReference type="InterPro" id="IPR009014">
    <property type="entry name" value="Transketo_C/PFOR_II"/>
</dbReference>
<dbReference type="SUPFAM" id="SSF53323">
    <property type="entry name" value="Pyruvate-ferredoxin oxidoreductase, PFOR, domain III"/>
    <property type="match status" value="1"/>
</dbReference>
<evidence type="ECO:0000256" key="2">
    <source>
        <dbReference type="ARBA" id="ARBA00022448"/>
    </source>
</evidence>
<dbReference type="Gene3D" id="3.40.50.920">
    <property type="match status" value="1"/>
</dbReference>
<comment type="caution">
    <text evidence="11">The sequence shown here is derived from an EMBL/GenBank/DDBJ whole genome shotgun (WGS) entry which is preliminary data.</text>
</comment>
<keyword evidence="11" id="KW-0670">Pyruvate</keyword>
<dbReference type="InterPro" id="IPR002869">
    <property type="entry name" value="Pyrv_flavodox_OxRed_cen"/>
</dbReference>
<evidence type="ECO:0000313" key="12">
    <source>
        <dbReference type="Proteomes" id="UP001243717"/>
    </source>
</evidence>
<dbReference type="InterPro" id="IPR017896">
    <property type="entry name" value="4Fe4S_Fe-S-bd"/>
</dbReference>
<dbReference type="Gene3D" id="3.40.50.970">
    <property type="match status" value="2"/>
</dbReference>
<protein>
    <submittedName>
        <fullName evidence="11">Pyruvate:ferredoxin (Flavodoxin) oxidoreductase</fullName>
    </submittedName>
</protein>
<dbReference type="Gene3D" id="3.40.920.10">
    <property type="entry name" value="Pyruvate-ferredoxin oxidoreductase, PFOR, domain III"/>
    <property type="match status" value="1"/>
</dbReference>
<accession>A0ABU1AGX4</accession>
<evidence type="ECO:0000256" key="4">
    <source>
        <dbReference type="ARBA" id="ARBA00022723"/>
    </source>
</evidence>
<dbReference type="InterPro" id="IPR002880">
    <property type="entry name" value="Pyrv_Fd/Flavodoxin_OxRdtase_N"/>
</dbReference>
<comment type="similarity">
    <text evidence="1 9">Belongs to the pyruvate:ferredoxin/flavodoxin oxidoreductase family.</text>
</comment>
<dbReference type="SUPFAM" id="SSF54862">
    <property type="entry name" value="4Fe-4S ferredoxins"/>
    <property type="match status" value="1"/>
</dbReference>
<keyword evidence="5 9" id="KW-0249">Electron transport</keyword>
<evidence type="ECO:0000256" key="6">
    <source>
        <dbReference type="ARBA" id="ARBA00023002"/>
    </source>
</evidence>
<feature type="domain" description="4Fe-4S ferredoxin-type" evidence="10">
    <location>
        <begin position="692"/>
        <end position="721"/>
    </location>
</feature>
<evidence type="ECO:0000256" key="7">
    <source>
        <dbReference type="ARBA" id="ARBA00023004"/>
    </source>
</evidence>
<organism evidence="11 12">
    <name type="scientific">Thalassobacterium sedimentorum</name>
    <dbReference type="NCBI Taxonomy" id="3041258"/>
    <lineage>
        <taxon>Bacteria</taxon>
        <taxon>Pseudomonadati</taxon>
        <taxon>Verrucomicrobiota</taxon>
        <taxon>Opitutia</taxon>
        <taxon>Puniceicoccales</taxon>
        <taxon>Coraliomargaritaceae</taxon>
        <taxon>Thalassobacterium</taxon>
    </lineage>
</organism>
<dbReference type="InterPro" id="IPR033412">
    <property type="entry name" value="PFOR_II"/>
</dbReference>
<dbReference type="PANTHER" id="PTHR32154:SF0">
    <property type="entry name" value="PYRUVATE-FLAVODOXIN OXIDOREDUCTASE-RELATED"/>
    <property type="match status" value="1"/>
</dbReference>
<proteinExistence type="inferred from homology"/>
<dbReference type="InterPro" id="IPR017900">
    <property type="entry name" value="4Fe4S_Fe_S_CS"/>
</dbReference>
<feature type="domain" description="4Fe-4S ferredoxin-type" evidence="10">
    <location>
        <begin position="748"/>
        <end position="777"/>
    </location>
</feature>
<dbReference type="InterPro" id="IPR011895">
    <property type="entry name" value="Pyrv_flavodox_OxRed"/>
</dbReference>
<dbReference type="InterPro" id="IPR029061">
    <property type="entry name" value="THDP-binding"/>
</dbReference>
<dbReference type="Pfam" id="PF01855">
    <property type="entry name" value="POR_N"/>
    <property type="match status" value="1"/>
</dbReference>
<dbReference type="Pfam" id="PF12838">
    <property type="entry name" value="Fer4_7"/>
    <property type="match status" value="1"/>
</dbReference>
<keyword evidence="12" id="KW-1185">Reference proteome</keyword>
<keyword evidence="2 9" id="KW-0813">Transport</keyword>
<dbReference type="NCBIfam" id="TIGR02176">
    <property type="entry name" value="pyruv_ox_red"/>
    <property type="match status" value="1"/>
</dbReference>
<dbReference type="CDD" id="cd07034">
    <property type="entry name" value="TPP_PYR_PFOR_IOR-alpha_like"/>
    <property type="match status" value="1"/>
</dbReference>
<dbReference type="PROSITE" id="PS00198">
    <property type="entry name" value="4FE4S_FER_1"/>
    <property type="match status" value="1"/>
</dbReference>
<dbReference type="Pfam" id="PF01558">
    <property type="entry name" value="POR"/>
    <property type="match status" value="1"/>
</dbReference>
<dbReference type="SUPFAM" id="SSF52922">
    <property type="entry name" value="TK C-terminal domain-like"/>
    <property type="match status" value="1"/>
</dbReference>
<dbReference type="EMBL" id="JARXIC010000004">
    <property type="protein sequence ID" value="MDQ8193428.1"/>
    <property type="molecule type" value="Genomic_DNA"/>
</dbReference>
<dbReference type="SMART" id="SM00890">
    <property type="entry name" value="EKR"/>
    <property type="match status" value="1"/>
</dbReference>
<sequence>MKNNETKRITLDANEAVARVAYRMSELISIYPITPSTSMAELCDEWAAADKPNLWGEVPKVMQMQSEGGAAGTLHGTAMGGALSTTFTASQGLLLMIPILYKLAGELTPSVFHVSARAIATNSLSIFGDHSDVMACRQTGVAQLVSNSVQEAQDMAAIAHAASLATRLPFMHFFDGFRTSHEYNSLDTLPDQVIDSLIDPESLAAFYDRALSPDKPSVRGTAQNPDTYFQTREAVNSFVKKTPAIVQALMEKFALLTGREYKLFEYYGHPEAEQVIVMMGSGVETAAQTAEFLNANRGSKYGVVAVRLYRPFFTHAFMHGALPQSVKSIAVLDRTKEPGSIGEPLHLDVSLACRKASRCPNQCRSIDPLVVGGRYGLGSKEFTPAMAKSVFENLLQERPKDHFTIGIRDDVTEQSLDFDPSFTLEDKGTKSAMFYGLGSDGTVGANKNTIKIIGEATTLNTQAYFVYDSKKSGGLTTSHLRFGEKPIQAPYLIDEADFIGCHQPQFLGRVDMLSQLKSGGTFLINTPCAASDIWGRLPYEVQAALIAKEAKLYVIDAYKVAAEVGMGRRINTIMQVAFFALSDVIPTDEAIRRIKGAIEKTYGRKGPKIVEMNCAAVDAALAYLQAVEIPAETTARPEAVKWVPDEAPDFVQRVTARLLAGQGDLLPVSAFPVDGTWPSGTSQYEKRKIATEIPVWNAATCTQCNKCAMFCPHAAIRPAVYDKSALAMAPDGFPHADYKGTDGPGKAYTLQVFPEDCTGCNACVELCPARDAEGKRAIEMTPIDALLQKEKEKLAFFQSLPTHEIDDAKLTAKNLPLRKPLFEFSGACSGCTQTPYVRSLTQLFGDRLLVANATGCSSIYGGNLPTTPYCTNSAGQGPAWANSLFEDNAEFGLGLYLSAKHRTESARRLLLKCKDIIGSDAVDAVLDASTQTREETRALILNIETRLKGTTDRDAKRLLQQIDYLVPKSTWIVGGDGWAYDIGFGGLDHVLASGENINVLVLDTEVYSNTGGQSSKSTPTGAIAKFAAAGKTQPKKDLAQIAMSYGGIYVAQIALGANEQQAIEVIREAEAYEGPSLILAYGPCLAHGIDMALGPERQKAAVDSGYWPIYRYDPRKTEQGLPAFRLDSFEPSVPVAEFMRKENRFRSLERSSPERAAELFAAAQQQVDTRWSRLEKLAAAQLEDDDDDDDGWG</sequence>
<dbReference type="SUPFAM" id="SSF52518">
    <property type="entry name" value="Thiamin diphosphate-binding fold (THDP-binding)"/>
    <property type="match status" value="2"/>
</dbReference>
<dbReference type="Gene3D" id="3.30.70.20">
    <property type="match status" value="1"/>
</dbReference>
<dbReference type="InterPro" id="IPR019752">
    <property type="entry name" value="Pyrv/ketoisovalerate_OxRed_cat"/>
</dbReference>
<dbReference type="PANTHER" id="PTHR32154">
    <property type="entry name" value="PYRUVATE-FLAVODOXIN OXIDOREDUCTASE-RELATED"/>
    <property type="match status" value="1"/>
</dbReference>
<keyword evidence="4" id="KW-0479">Metal-binding</keyword>
<keyword evidence="3" id="KW-0004">4Fe-4S</keyword>
<evidence type="ECO:0000256" key="9">
    <source>
        <dbReference type="PIRNR" id="PIRNR000159"/>
    </source>
</evidence>
<evidence type="ECO:0000256" key="1">
    <source>
        <dbReference type="ARBA" id="ARBA00009032"/>
    </source>
</evidence>
<evidence type="ECO:0000259" key="10">
    <source>
        <dbReference type="PROSITE" id="PS51379"/>
    </source>
</evidence>
<dbReference type="CDD" id="cd03377">
    <property type="entry name" value="TPP_PFOR_PNO"/>
    <property type="match status" value="1"/>
</dbReference>
<keyword evidence="8" id="KW-0411">Iron-sulfur</keyword>
<dbReference type="InterPro" id="IPR037112">
    <property type="entry name" value="Pyrv-flavodox_OxR_EKR_sf"/>
</dbReference>
<keyword evidence="6 9" id="KW-0560">Oxidoreductase</keyword>
<dbReference type="Proteomes" id="UP001243717">
    <property type="component" value="Unassembled WGS sequence"/>
</dbReference>
<dbReference type="Gene3D" id="4.10.780.10">
    <property type="entry name" value="Pyruvate-flavodoxin oxidoreductase, EKR domain"/>
    <property type="match status" value="1"/>
</dbReference>
<dbReference type="RefSeq" id="WP_308983923.1">
    <property type="nucleotide sequence ID" value="NZ_JARXIC010000004.1"/>
</dbReference>